<accession>A0A4Y2UA63</accession>
<reference evidence="1 2" key="1">
    <citation type="journal article" date="2019" name="Sci. Rep.">
        <title>Orb-weaving spider Araneus ventricosus genome elucidates the spidroin gene catalogue.</title>
        <authorList>
            <person name="Kono N."/>
            <person name="Nakamura H."/>
            <person name="Ohtoshi R."/>
            <person name="Moran D.A.P."/>
            <person name="Shinohara A."/>
            <person name="Yoshida Y."/>
            <person name="Fujiwara M."/>
            <person name="Mori M."/>
            <person name="Tomita M."/>
            <person name="Arakawa K."/>
        </authorList>
    </citation>
    <scope>NUCLEOTIDE SEQUENCE [LARGE SCALE GENOMIC DNA]</scope>
</reference>
<organism evidence="1 2">
    <name type="scientific">Araneus ventricosus</name>
    <name type="common">Orbweaver spider</name>
    <name type="synonym">Epeira ventricosa</name>
    <dbReference type="NCBI Taxonomy" id="182803"/>
    <lineage>
        <taxon>Eukaryota</taxon>
        <taxon>Metazoa</taxon>
        <taxon>Ecdysozoa</taxon>
        <taxon>Arthropoda</taxon>
        <taxon>Chelicerata</taxon>
        <taxon>Arachnida</taxon>
        <taxon>Araneae</taxon>
        <taxon>Araneomorphae</taxon>
        <taxon>Entelegynae</taxon>
        <taxon>Araneoidea</taxon>
        <taxon>Araneidae</taxon>
        <taxon>Araneus</taxon>
    </lineage>
</organism>
<proteinExistence type="predicted"/>
<keyword evidence="2" id="KW-1185">Reference proteome</keyword>
<sequence length="208" mass="23453">MRGIAHKDLPSIFLVVCPKSPISDYHPSDEDLQMNCDASETPPCVPTSDPPTLSLNGYFPFLRLSRHSVKNSRTLKGLIKILIPFCIGLQKPSCGPITLSNYIGYLYSVGKDAMLPLEVILWRCMHPYLKPGLAHLLLYTSLQAVAVQVHTRSLVTKSAVFCCHLTMVESQQDLDTLVDQLPYTIYFVRHFNETHSTLWGSRYFTNSH</sequence>
<evidence type="ECO:0000313" key="2">
    <source>
        <dbReference type="Proteomes" id="UP000499080"/>
    </source>
</evidence>
<gene>
    <name evidence="1" type="ORF">AVEN_151611_1</name>
</gene>
<dbReference type="AlphaFoldDB" id="A0A4Y2UA63"/>
<dbReference type="Proteomes" id="UP000499080">
    <property type="component" value="Unassembled WGS sequence"/>
</dbReference>
<evidence type="ECO:0000313" key="1">
    <source>
        <dbReference type="EMBL" id="GBO09919.1"/>
    </source>
</evidence>
<name>A0A4Y2UA63_ARAVE</name>
<protein>
    <submittedName>
        <fullName evidence="1">Uncharacterized protein</fullName>
    </submittedName>
</protein>
<dbReference type="EMBL" id="BGPR01035204">
    <property type="protein sequence ID" value="GBO09919.1"/>
    <property type="molecule type" value="Genomic_DNA"/>
</dbReference>
<comment type="caution">
    <text evidence="1">The sequence shown here is derived from an EMBL/GenBank/DDBJ whole genome shotgun (WGS) entry which is preliminary data.</text>
</comment>